<feature type="domain" description="Ketoreductase" evidence="3">
    <location>
        <begin position="9"/>
        <end position="195"/>
    </location>
</feature>
<keyword evidence="6" id="KW-1185">Reference proteome</keyword>
<dbReference type="InterPro" id="IPR020904">
    <property type="entry name" value="Sc_DH/Rdtase_CS"/>
</dbReference>
<evidence type="ECO:0000256" key="1">
    <source>
        <dbReference type="ARBA" id="ARBA00006484"/>
    </source>
</evidence>
<dbReference type="InterPro" id="IPR036291">
    <property type="entry name" value="NAD(P)-bd_dom_sf"/>
</dbReference>
<dbReference type="Gene3D" id="3.40.50.720">
    <property type="entry name" value="NAD(P)-binding Rossmann-like Domain"/>
    <property type="match status" value="1"/>
</dbReference>
<dbReference type="PROSITE" id="PS00061">
    <property type="entry name" value="ADH_SHORT"/>
    <property type="match status" value="1"/>
</dbReference>
<dbReference type="Proteomes" id="UP000247602">
    <property type="component" value="Unassembled WGS sequence"/>
</dbReference>
<dbReference type="PRINTS" id="PR00080">
    <property type="entry name" value="SDRFAMILY"/>
</dbReference>
<comment type="caution">
    <text evidence="5">The sequence shown here is derived from an EMBL/GenBank/DDBJ whole genome shotgun (WGS) entry which is preliminary data.</text>
</comment>
<dbReference type="InterPro" id="IPR057326">
    <property type="entry name" value="KR_dom"/>
</dbReference>
<evidence type="ECO:0000313" key="4">
    <source>
        <dbReference type="EMBL" id="MBB3675836.1"/>
    </source>
</evidence>
<sequence length="258" mass="26274">MTTPAPSSRSVIVTGATGGMGGDFVRAFAATGADVVASDLHRSSAAGEELAAEVTAVGGGRVSFVPADITSDDDLAALVEHATATSGGVDVLVNNAGIFMDLGAKRPMTEVTNDVWDQVMTVNARGTWQAIKAVVPAMRARGGGRIVNMASSTVYNGVAGFVHYVASKAAVDGITRVAARELGPDGITVNALAPGLVETPAAIAMNPPEYLQRAAQGRFIQRGMVPGDLVSALLWLAAPESGFVTGQTIIIDGGQLQA</sequence>
<protein>
    <submittedName>
        <fullName evidence="4 5">Dehydrogenase</fullName>
    </submittedName>
</protein>
<dbReference type="InterPro" id="IPR002347">
    <property type="entry name" value="SDR_fam"/>
</dbReference>
<accession>A0A323VVL9</accession>
<evidence type="ECO:0000313" key="5">
    <source>
        <dbReference type="EMBL" id="PZA22848.1"/>
    </source>
</evidence>
<organism evidence="5 6">
    <name type="scientific">Modestobacter versicolor</name>
    <dbReference type="NCBI Taxonomy" id="429133"/>
    <lineage>
        <taxon>Bacteria</taxon>
        <taxon>Bacillati</taxon>
        <taxon>Actinomycetota</taxon>
        <taxon>Actinomycetes</taxon>
        <taxon>Geodermatophilales</taxon>
        <taxon>Geodermatophilaceae</taxon>
        <taxon>Modestobacter</taxon>
    </lineage>
</organism>
<dbReference type="EMBL" id="JACIBU010000001">
    <property type="protein sequence ID" value="MBB3675836.1"/>
    <property type="molecule type" value="Genomic_DNA"/>
</dbReference>
<dbReference type="AlphaFoldDB" id="A0A323VVL9"/>
<evidence type="ECO:0000259" key="3">
    <source>
        <dbReference type="SMART" id="SM00822"/>
    </source>
</evidence>
<dbReference type="Pfam" id="PF13561">
    <property type="entry name" value="adh_short_C2"/>
    <property type="match status" value="1"/>
</dbReference>
<dbReference type="PANTHER" id="PTHR43639">
    <property type="entry name" value="OXIDOREDUCTASE, SHORT-CHAIN DEHYDROGENASE/REDUCTASE FAMILY (AFU_ORTHOLOGUE AFUA_5G02870)"/>
    <property type="match status" value="1"/>
</dbReference>
<dbReference type="PRINTS" id="PR00081">
    <property type="entry name" value="GDHRDH"/>
</dbReference>
<dbReference type="OrthoDB" id="517007at2"/>
<comment type="similarity">
    <text evidence="1">Belongs to the short-chain dehydrogenases/reductases (SDR) family.</text>
</comment>
<name>A0A323VVL9_9ACTN</name>
<dbReference type="RefSeq" id="WP_110550864.1">
    <property type="nucleotide sequence ID" value="NZ_JACIBU010000001.1"/>
</dbReference>
<dbReference type="EMBL" id="QKNV01000018">
    <property type="protein sequence ID" value="PZA22848.1"/>
    <property type="molecule type" value="Genomic_DNA"/>
</dbReference>
<reference evidence="4 7" key="2">
    <citation type="submission" date="2020-08" db="EMBL/GenBank/DDBJ databases">
        <title>Sequencing the genomes of 1000 actinobacteria strains.</title>
        <authorList>
            <person name="Klenk H.-P."/>
        </authorList>
    </citation>
    <scope>NUCLEOTIDE SEQUENCE [LARGE SCALE GENOMIC DNA]</scope>
    <source>
        <strain evidence="4 7">DSM 16678</strain>
    </source>
</reference>
<reference evidence="5 6" key="1">
    <citation type="submission" date="2018-06" db="EMBL/GenBank/DDBJ databases">
        <title>Draft genome sequence of Modestobacter versicolor CP153-2.</title>
        <authorList>
            <person name="Gundlapally S.R."/>
        </authorList>
    </citation>
    <scope>NUCLEOTIDE SEQUENCE [LARGE SCALE GENOMIC DNA]</scope>
    <source>
        <strain evidence="5 6">CP153-2</strain>
    </source>
</reference>
<evidence type="ECO:0000256" key="2">
    <source>
        <dbReference type="ARBA" id="ARBA00023002"/>
    </source>
</evidence>
<gene>
    <name evidence="5" type="ORF">DMO24_03000</name>
    <name evidence="4" type="ORF">FHX36_001571</name>
</gene>
<keyword evidence="2" id="KW-0560">Oxidoreductase</keyword>
<evidence type="ECO:0000313" key="6">
    <source>
        <dbReference type="Proteomes" id="UP000247602"/>
    </source>
</evidence>
<dbReference type="SUPFAM" id="SSF51735">
    <property type="entry name" value="NAD(P)-binding Rossmann-fold domains"/>
    <property type="match status" value="1"/>
</dbReference>
<dbReference type="CDD" id="cd05233">
    <property type="entry name" value="SDR_c"/>
    <property type="match status" value="1"/>
</dbReference>
<dbReference type="PANTHER" id="PTHR43639:SF1">
    <property type="entry name" value="SHORT-CHAIN DEHYDROGENASE_REDUCTASE FAMILY PROTEIN"/>
    <property type="match status" value="1"/>
</dbReference>
<dbReference type="SMART" id="SM00822">
    <property type="entry name" value="PKS_KR"/>
    <property type="match status" value="1"/>
</dbReference>
<dbReference type="FunFam" id="3.40.50.720:FF:000084">
    <property type="entry name" value="Short-chain dehydrogenase reductase"/>
    <property type="match status" value="1"/>
</dbReference>
<proteinExistence type="inferred from homology"/>
<evidence type="ECO:0000313" key="7">
    <source>
        <dbReference type="Proteomes" id="UP000580718"/>
    </source>
</evidence>
<dbReference type="Proteomes" id="UP000580718">
    <property type="component" value="Unassembled WGS sequence"/>
</dbReference>
<dbReference type="GO" id="GO:0016491">
    <property type="term" value="F:oxidoreductase activity"/>
    <property type="evidence" value="ECO:0007669"/>
    <property type="project" value="UniProtKB-KW"/>
</dbReference>